<dbReference type="Pfam" id="PF07690">
    <property type="entry name" value="MFS_1"/>
    <property type="match status" value="1"/>
</dbReference>
<gene>
    <name evidence="7" type="ORF">OE88DRAFT_1626993</name>
</gene>
<feature type="transmembrane region" description="Helical" evidence="6">
    <location>
        <begin position="142"/>
        <end position="165"/>
    </location>
</feature>
<feature type="transmembrane region" description="Helical" evidence="6">
    <location>
        <begin position="117"/>
        <end position="136"/>
    </location>
</feature>
<feature type="transmembrane region" description="Helical" evidence="6">
    <location>
        <begin position="177"/>
        <end position="198"/>
    </location>
</feature>
<protein>
    <submittedName>
        <fullName evidence="7">MFS general substrate transporter</fullName>
    </submittedName>
</protein>
<feature type="transmembrane region" description="Helical" evidence="6">
    <location>
        <begin position="281"/>
        <end position="304"/>
    </location>
</feature>
<dbReference type="AlphaFoldDB" id="A0A5C3N6W1"/>
<evidence type="ECO:0000256" key="2">
    <source>
        <dbReference type="ARBA" id="ARBA00022448"/>
    </source>
</evidence>
<dbReference type="GO" id="GO:0022857">
    <property type="term" value="F:transmembrane transporter activity"/>
    <property type="evidence" value="ECO:0007669"/>
    <property type="project" value="InterPro"/>
</dbReference>
<comment type="subcellular location">
    <subcellularLocation>
        <location evidence="1">Membrane</location>
        <topology evidence="1">Multi-pass membrane protein</topology>
    </subcellularLocation>
</comment>
<sequence>MATIEGEKSAAVTIETLSSVPQECHYADESTLEPPPDLTEEEERKLWRKVDLRLMPILSLMQLCSFLDRGNAKLQGLVSQLHLVGNEYNIALTMYFIPYALFECPANLVLKKLRPSRWLPGITITWGIIMTLMGLIKSYQQLVGIRICLGIAEAGLFPGVIYYLTFWYPRHMLQYRVGLFWGAATVSGAFSGLLAFGISFMSGTEGMLGWSWIFILEGIGTVLVGVVAAFVLVDFPATAKFLTPRERAFIVDKQKYDISSVGEEERFAFRYIWAAFKDWQVLMLCLINLSVIGPLYGISLFLPFGYSTAVSQLLTVPPYVFATIVLLIMAVWSDRIKKRSPFIFVGLIMSFIGFLINITDAPVGVKYLGTFFCVGGCYSAFTGVVSWLSNNLAGQYKRAVGVALQIGMGGFAGAIASNMYRTQDAPRYVLGHGLELMLVGLGLICVPLTVLNYIRINAQRDTAQKEMMEGGRVKYSAEELKEMGDKSPDFRYTI</sequence>
<feature type="transmembrane region" description="Helical" evidence="6">
    <location>
        <begin position="399"/>
        <end position="416"/>
    </location>
</feature>
<evidence type="ECO:0000313" key="7">
    <source>
        <dbReference type="EMBL" id="TFK52785.1"/>
    </source>
</evidence>
<evidence type="ECO:0000256" key="1">
    <source>
        <dbReference type="ARBA" id="ARBA00004141"/>
    </source>
</evidence>
<keyword evidence="8" id="KW-1185">Reference proteome</keyword>
<feature type="transmembrane region" description="Helical" evidence="6">
    <location>
        <begin position="365"/>
        <end position="387"/>
    </location>
</feature>
<dbReference type="SUPFAM" id="SSF103473">
    <property type="entry name" value="MFS general substrate transporter"/>
    <property type="match status" value="1"/>
</dbReference>
<evidence type="ECO:0000256" key="4">
    <source>
        <dbReference type="ARBA" id="ARBA00022989"/>
    </source>
</evidence>
<dbReference type="OrthoDB" id="2985014at2759"/>
<keyword evidence="4 6" id="KW-1133">Transmembrane helix</keyword>
<feature type="transmembrane region" description="Helical" evidence="6">
    <location>
        <begin position="340"/>
        <end position="359"/>
    </location>
</feature>
<dbReference type="EMBL" id="ML213508">
    <property type="protein sequence ID" value="TFK52785.1"/>
    <property type="molecule type" value="Genomic_DNA"/>
</dbReference>
<evidence type="ECO:0000313" key="8">
    <source>
        <dbReference type="Proteomes" id="UP000305948"/>
    </source>
</evidence>
<proteinExistence type="predicted"/>
<dbReference type="PANTHER" id="PTHR43791:SF18">
    <property type="entry name" value="NICOTINIC ACID TRANSPORTER TNA1, PUTATIVE (AFU_ORTHOLOGUE AFUA_3G03820)-RELATED"/>
    <property type="match status" value="1"/>
</dbReference>
<name>A0A5C3N6W1_9AGAM</name>
<dbReference type="InterPro" id="IPR036259">
    <property type="entry name" value="MFS_trans_sf"/>
</dbReference>
<accession>A0A5C3N6W1</accession>
<feature type="transmembrane region" description="Helical" evidence="6">
    <location>
        <begin position="210"/>
        <end position="233"/>
    </location>
</feature>
<dbReference type="GO" id="GO:0016020">
    <property type="term" value="C:membrane"/>
    <property type="evidence" value="ECO:0007669"/>
    <property type="project" value="UniProtKB-SubCell"/>
</dbReference>
<dbReference type="FunFam" id="1.20.1250.20:FF:000068">
    <property type="entry name" value="MFS general substrate transporter"/>
    <property type="match status" value="1"/>
</dbReference>
<organism evidence="7 8">
    <name type="scientific">Heliocybe sulcata</name>
    <dbReference type="NCBI Taxonomy" id="5364"/>
    <lineage>
        <taxon>Eukaryota</taxon>
        <taxon>Fungi</taxon>
        <taxon>Dikarya</taxon>
        <taxon>Basidiomycota</taxon>
        <taxon>Agaricomycotina</taxon>
        <taxon>Agaricomycetes</taxon>
        <taxon>Gloeophyllales</taxon>
        <taxon>Gloeophyllaceae</taxon>
        <taxon>Heliocybe</taxon>
    </lineage>
</organism>
<feature type="transmembrane region" description="Helical" evidence="6">
    <location>
        <begin position="316"/>
        <end position="333"/>
    </location>
</feature>
<dbReference type="FunFam" id="1.20.1250.20:FF:000034">
    <property type="entry name" value="MFS general substrate transporter"/>
    <property type="match status" value="1"/>
</dbReference>
<evidence type="ECO:0000256" key="6">
    <source>
        <dbReference type="SAM" id="Phobius"/>
    </source>
</evidence>
<dbReference type="Gene3D" id="1.20.1250.20">
    <property type="entry name" value="MFS general substrate transporter like domains"/>
    <property type="match status" value="2"/>
</dbReference>
<evidence type="ECO:0000256" key="3">
    <source>
        <dbReference type="ARBA" id="ARBA00022692"/>
    </source>
</evidence>
<evidence type="ECO:0000256" key="5">
    <source>
        <dbReference type="ARBA" id="ARBA00023136"/>
    </source>
</evidence>
<feature type="transmembrane region" description="Helical" evidence="6">
    <location>
        <begin position="436"/>
        <end position="454"/>
    </location>
</feature>
<keyword evidence="2" id="KW-0813">Transport</keyword>
<dbReference type="Proteomes" id="UP000305948">
    <property type="component" value="Unassembled WGS sequence"/>
</dbReference>
<dbReference type="InterPro" id="IPR011701">
    <property type="entry name" value="MFS"/>
</dbReference>
<reference evidence="7 8" key="1">
    <citation type="journal article" date="2019" name="Nat. Ecol. Evol.">
        <title>Megaphylogeny resolves global patterns of mushroom evolution.</title>
        <authorList>
            <person name="Varga T."/>
            <person name="Krizsan K."/>
            <person name="Foldi C."/>
            <person name="Dima B."/>
            <person name="Sanchez-Garcia M."/>
            <person name="Sanchez-Ramirez S."/>
            <person name="Szollosi G.J."/>
            <person name="Szarkandi J.G."/>
            <person name="Papp V."/>
            <person name="Albert L."/>
            <person name="Andreopoulos W."/>
            <person name="Angelini C."/>
            <person name="Antonin V."/>
            <person name="Barry K.W."/>
            <person name="Bougher N.L."/>
            <person name="Buchanan P."/>
            <person name="Buyck B."/>
            <person name="Bense V."/>
            <person name="Catcheside P."/>
            <person name="Chovatia M."/>
            <person name="Cooper J."/>
            <person name="Damon W."/>
            <person name="Desjardin D."/>
            <person name="Finy P."/>
            <person name="Geml J."/>
            <person name="Haridas S."/>
            <person name="Hughes K."/>
            <person name="Justo A."/>
            <person name="Karasinski D."/>
            <person name="Kautmanova I."/>
            <person name="Kiss B."/>
            <person name="Kocsube S."/>
            <person name="Kotiranta H."/>
            <person name="LaButti K.M."/>
            <person name="Lechner B.E."/>
            <person name="Liimatainen K."/>
            <person name="Lipzen A."/>
            <person name="Lukacs Z."/>
            <person name="Mihaltcheva S."/>
            <person name="Morgado L.N."/>
            <person name="Niskanen T."/>
            <person name="Noordeloos M.E."/>
            <person name="Ohm R.A."/>
            <person name="Ortiz-Santana B."/>
            <person name="Ovrebo C."/>
            <person name="Racz N."/>
            <person name="Riley R."/>
            <person name="Savchenko A."/>
            <person name="Shiryaev A."/>
            <person name="Soop K."/>
            <person name="Spirin V."/>
            <person name="Szebenyi C."/>
            <person name="Tomsovsky M."/>
            <person name="Tulloss R.E."/>
            <person name="Uehling J."/>
            <person name="Grigoriev I.V."/>
            <person name="Vagvolgyi C."/>
            <person name="Papp T."/>
            <person name="Martin F.M."/>
            <person name="Miettinen O."/>
            <person name="Hibbett D.S."/>
            <person name="Nagy L.G."/>
        </authorList>
    </citation>
    <scope>NUCLEOTIDE SEQUENCE [LARGE SCALE GENOMIC DNA]</scope>
    <source>
        <strain evidence="7 8">OMC1185</strain>
    </source>
</reference>
<keyword evidence="5 6" id="KW-0472">Membrane</keyword>
<dbReference type="PANTHER" id="PTHR43791">
    <property type="entry name" value="PERMEASE-RELATED"/>
    <property type="match status" value="1"/>
</dbReference>
<keyword evidence="3 6" id="KW-0812">Transmembrane</keyword>